<evidence type="ECO:0000313" key="4">
    <source>
        <dbReference type="Proteomes" id="UP000641152"/>
    </source>
</evidence>
<name>A0ABR9D9S3_9GAMM</name>
<gene>
    <name evidence="3" type="ORF">EBB_04750</name>
</gene>
<evidence type="ECO:0000259" key="2">
    <source>
        <dbReference type="Pfam" id="PF13439"/>
    </source>
</evidence>
<dbReference type="PANTHER" id="PTHR45947:SF13">
    <property type="entry name" value="TRANSFERASE"/>
    <property type="match status" value="1"/>
</dbReference>
<dbReference type="Pfam" id="PF13439">
    <property type="entry name" value="Glyco_transf_4"/>
    <property type="match status" value="1"/>
</dbReference>
<dbReference type="Gene3D" id="3.40.50.2000">
    <property type="entry name" value="Glycogen Phosphorylase B"/>
    <property type="match status" value="2"/>
</dbReference>
<dbReference type="InterPro" id="IPR028098">
    <property type="entry name" value="Glyco_trans_4-like_N"/>
</dbReference>
<dbReference type="CDD" id="cd03801">
    <property type="entry name" value="GT4_PimA-like"/>
    <property type="match status" value="1"/>
</dbReference>
<accession>A0ABR9D9S3</accession>
<dbReference type="EMBL" id="JACXST010000001">
    <property type="protein sequence ID" value="MBD9359870.1"/>
    <property type="molecule type" value="Genomic_DNA"/>
</dbReference>
<dbReference type="InterPro" id="IPR050194">
    <property type="entry name" value="Glycosyltransferase_grp1"/>
</dbReference>
<keyword evidence="4" id="KW-1185">Reference proteome</keyword>
<dbReference type="PANTHER" id="PTHR45947">
    <property type="entry name" value="SULFOQUINOVOSYL TRANSFERASE SQD2"/>
    <property type="match status" value="1"/>
</dbReference>
<comment type="caution">
    <text evidence="3">The sequence shown here is derived from an EMBL/GenBank/DDBJ whole genome shotgun (WGS) entry which is preliminary data.</text>
</comment>
<reference evidence="3 4" key="1">
    <citation type="submission" date="2020-09" db="EMBL/GenBank/DDBJ databases">
        <title>Methylomonas albis sp. nov. and Methylomonas fluvii sp. nov.: Two cold-adapted methanotrophs from the River Elbe and an amended description of Methylovulum psychrotolerans strain Eb1.</title>
        <authorList>
            <person name="Bussmann I.K."/>
            <person name="Klings K.-W."/>
            <person name="Warnstedt J."/>
            <person name="Hoppert M."/>
            <person name="Saborowski A."/>
            <person name="Horn F."/>
            <person name="Liebner S."/>
        </authorList>
    </citation>
    <scope>NUCLEOTIDE SEQUENCE [LARGE SCALE GENOMIC DNA]</scope>
    <source>
        <strain evidence="3 4">EbB</strain>
    </source>
</reference>
<evidence type="ECO:0000313" key="3">
    <source>
        <dbReference type="EMBL" id="MBD9359870.1"/>
    </source>
</evidence>
<protein>
    <submittedName>
        <fullName evidence="3">Glycosyltransferase family 4 protein</fullName>
    </submittedName>
</protein>
<evidence type="ECO:0000259" key="1">
    <source>
        <dbReference type="Pfam" id="PF00534"/>
    </source>
</evidence>
<dbReference type="Pfam" id="PF00534">
    <property type="entry name" value="Glycos_transf_1"/>
    <property type="match status" value="1"/>
</dbReference>
<dbReference type="InterPro" id="IPR001296">
    <property type="entry name" value="Glyco_trans_1"/>
</dbReference>
<dbReference type="SUPFAM" id="SSF53756">
    <property type="entry name" value="UDP-Glycosyltransferase/glycogen phosphorylase"/>
    <property type="match status" value="1"/>
</dbReference>
<dbReference type="RefSeq" id="WP_192392700.1">
    <property type="nucleotide sequence ID" value="NZ_CAJHIU010000001.1"/>
</dbReference>
<dbReference type="Proteomes" id="UP000641152">
    <property type="component" value="Unassembled WGS sequence"/>
</dbReference>
<sequence>MKILIVHNYYQQAGGEDSVVAAEFDLLKRRGHEVELWSVDNRDLPVGLAGKINVALTTNYSFNSKLLANEKLKQFRPNIVHVHNFFPQISPSIYDACINADVPVVQTLHNYRLICPGALLMRNGKICENCITGTPYQAALHGCYRGSRVGSLVLAHMVNNHRKIGTWNNKVSRFIALTEFSKSKFVEAGFPSENIAVKPNFVDDPFNSDNEMDCIGAPYALFVGRISEEKGIRTLIAAFSSVGNDIELKIAGSGPIENSLVGNNVTMLGRQSSNEISRLMRNAAFLIMPSEWYEGFPMVLVEALAHGLPVLASNLGSMAEIISDGENGLLFEPGNSADLANKVRWLINNPVVRRNLGKNARRTYVSHYTPDINYQKIMEIYQGLIC</sequence>
<feature type="domain" description="Glycosyltransferase subfamily 4-like N-terminal" evidence="2">
    <location>
        <begin position="25"/>
        <end position="203"/>
    </location>
</feature>
<proteinExistence type="predicted"/>
<organism evidence="3 4">
    <name type="scientific">Methylomonas fluvii</name>
    <dbReference type="NCBI Taxonomy" id="1854564"/>
    <lineage>
        <taxon>Bacteria</taxon>
        <taxon>Pseudomonadati</taxon>
        <taxon>Pseudomonadota</taxon>
        <taxon>Gammaproteobacteria</taxon>
        <taxon>Methylococcales</taxon>
        <taxon>Methylococcaceae</taxon>
        <taxon>Methylomonas</taxon>
    </lineage>
</organism>
<feature type="domain" description="Glycosyl transferase family 1" evidence="1">
    <location>
        <begin position="218"/>
        <end position="362"/>
    </location>
</feature>